<dbReference type="AlphaFoldDB" id="A0A171KPN7"/>
<keyword evidence="12" id="KW-1185">Reference proteome</keyword>
<dbReference type="Pfam" id="PF24575">
    <property type="entry name" value="TPR_Slam"/>
    <property type="match status" value="1"/>
</dbReference>
<accession>A0A171KPN7</accession>
<dbReference type="InterPro" id="IPR057556">
    <property type="entry name" value="TPR_Slam"/>
</dbReference>
<comment type="similarity">
    <text evidence="7">Belongs to the Slam family.</text>
</comment>
<feature type="signal peptide" evidence="8">
    <location>
        <begin position="1"/>
        <end position="31"/>
    </location>
</feature>
<dbReference type="SUPFAM" id="SSF48452">
    <property type="entry name" value="TPR-like"/>
    <property type="match status" value="1"/>
</dbReference>
<dbReference type="Pfam" id="PF04575">
    <property type="entry name" value="SlipAM"/>
    <property type="match status" value="1"/>
</dbReference>
<dbReference type="InterPro" id="IPR007655">
    <property type="entry name" value="Slam_C"/>
</dbReference>
<evidence type="ECO:0000256" key="3">
    <source>
        <dbReference type="ARBA" id="ARBA00022692"/>
    </source>
</evidence>
<dbReference type="EMBL" id="LBNE01000011">
    <property type="protein sequence ID" value="KKO70854.1"/>
    <property type="molecule type" value="Genomic_DNA"/>
</dbReference>
<dbReference type="GO" id="GO:0009279">
    <property type="term" value="C:cell outer membrane"/>
    <property type="evidence" value="ECO:0007669"/>
    <property type="project" value="UniProtKB-SubCell"/>
</dbReference>
<evidence type="ECO:0000256" key="8">
    <source>
        <dbReference type="SAM" id="SignalP"/>
    </source>
</evidence>
<evidence type="ECO:0000259" key="9">
    <source>
        <dbReference type="Pfam" id="PF04575"/>
    </source>
</evidence>
<evidence type="ECO:0000256" key="1">
    <source>
        <dbReference type="ARBA" id="ARBA00004571"/>
    </source>
</evidence>
<keyword evidence="2" id="KW-1134">Transmembrane beta strand</keyword>
<dbReference type="Proteomes" id="UP000078084">
    <property type="component" value="Unassembled WGS sequence"/>
</dbReference>
<keyword evidence="6" id="KW-0998">Cell outer membrane</keyword>
<comment type="subcellular location">
    <subcellularLocation>
        <location evidence="1">Cell outer membrane</location>
        <topology evidence="1">Multi-pass membrane protein</topology>
    </subcellularLocation>
</comment>
<keyword evidence="3" id="KW-0812">Transmembrane</keyword>
<dbReference type="STRING" id="206506.AAV32_14000"/>
<keyword evidence="5" id="KW-0472">Membrane</keyword>
<keyword evidence="4 8" id="KW-0732">Signal</keyword>
<evidence type="ECO:0000256" key="5">
    <source>
        <dbReference type="ARBA" id="ARBA00023136"/>
    </source>
</evidence>
<proteinExistence type="inferred from homology"/>
<feature type="chain" id="PRO_5007908646" evidence="8">
    <location>
        <begin position="32"/>
        <end position="491"/>
    </location>
</feature>
<protein>
    <submittedName>
        <fullName evidence="11">Uncharacterized protein</fullName>
    </submittedName>
</protein>
<evidence type="ECO:0000256" key="2">
    <source>
        <dbReference type="ARBA" id="ARBA00022452"/>
    </source>
</evidence>
<evidence type="ECO:0000256" key="6">
    <source>
        <dbReference type="ARBA" id="ARBA00023237"/>
    </source>
</evidence>
<feature type="domain" description="Surface lipoprotein assembly modifier N-terminal TPR repeats region" evidence="10">
    <location>
        <begin position="80"/>
        <end position="171"/>
    </location>
</feature>
<name>A0A171KPN7_9BURK</name>
<evidence type="ECO:0000256" key="4">
    <source>
        <dbReference type="ARBA" id="ARBA00022729"/>
    </source>
</evidence>
<reference evidence="11 12" key="1">
    <citation type="submission" date="2015-04" db="EMBL/GenBank/DDBJ databases">
        <title>Genome sequence of Kerstersia gyiorum CG1.</title>
        <authorList>
            <person name="Greninger A.L."/>
            <person name="Kozyreva V."/>
            <person name="Chaturvedi V."/>
        </authorList>
    </citation>
    <scope>NUCLEOTIDE SEQUENCE [LARGE SCALE GENOMIC DNA]</scope>
    <source>
        <strain evidence="11 12">CG1</strain>
    </source>
</reference>
<dbReference type="Gene3D" id="1.25.40.10">
    <property type="entry name" value="Tetratricopeptide repeat domain"/>
    <property type="match status" value="1"/>
</dbReference>
<gene>
    <name evidence="11" type="ORF">AAV32_14000</name>
</gene>
<dbReference type="InterPro" id="IPR011990">
    <property type="entry name" value="TPR-like_helical_dom_sf"/>
</dbReference>
<evidence type="ECO:0000313" key="11">
    <source>
        <dbReference type="EMBL" id="KKO70854.1"/>
    </source>
</evidence>
<evidence type="ECO:0000313" key="12">
    <source>
        <dbReference type="Proteomes" id="UP000078084"/>
    </source>
</evidence>
<comment type="caution">
    <text evidence="11">The sequence shown here is derived from an EMBL/GenBank/DDBJ whole genome shotgun (WGS) entry which is preliminary data.</text>
</comment>
<feature type="domain" description="Surface lipoprotein assembly modifier C-terminal" evidence="9">
    <location>
        <begin position="200"/>
        <end position="491"/>
    </location>
</feature>
<evidence type="ECO:0000256" key="7">
    <source>
        <dbReference type="ARBA" id="ARBA00023609"/>
    </source>
</evidence>
<organism evidence="11 12">
    <name type="scientific">Kerstersia gyiorum</name>
    <dbReference type="NCBI Taxonomy" id="206506"/>
    <lineage>
        <taxon>Bacteria</taxon>
        <taxon>Pseudomonadati</taxon>
        <taxon>Pseudomonadota</taxon>
        <taxon>Betaproteobacteria</taxon>
        <taxon>Burkholderiales</taxon>
        <taxon>Alcaligenaceae</taxon>
        <taxon>Kerstersia</taxon>
    </lineage>
</organism>
<sequence>MRFLLFHPHKPLRSHLALLLIGFALPAASWAQQDISDRLWQGTEQRARQLQQEAAPSDADERRTNAGLTELSQDPYDRLQTLTLSILDAVNQRDWFGADRLLRQYAQVPRHDPALFDFVKASRLAADERYTEAIETYQAVLRTNPGFLRGLLDLGQILYLDGRLKEADTTFRQLRSQSLPNEIQQFINEYIGAIERRQQWQFSLSADWVHEDNLNQASTYVDACALVLAGSCFSNKPGEKISDSGTYFEASANKLWALSGHHGLLFRSINYGNQYYHEDDYNNLVSINSLGYQYSSARNQFQLLPTFEYDNEGGHRAYHSFGLRASFSRQLTPRAQLEASLEYKDRHFSDRFNFLQGNYRSASLFGTYMLQPSMQLYGMLTWRDSDAESKTLAYHENIARVGIYKVFGDQLTVNLAYGHRRKHAEAANFLFNGRRQKDRENTIYLGITVPRLAWQGLTPSFSYEYRNNHSNIPHAYSYEKNRVTLGLRKIF</sequence>
<evidence type="ECO:0000259" key="10">
    <source>
        <dbReference type="Pfam" id="PF24575"/>
    </source>
</evidence>